<evidence type="ECO:0000313" key="2">
    <source>
        <dbReference type="Proteomes" id="UP000430843"/>
    </source>
</evidence>
<gene>
    <name evidence="1" type="ORF">F9K91_04910</name>
</gene>
<protein>
    <recommendedName>
        <fullName evidence="3">Baseplate assembly protein</fullName>
    </recommendedName>
</protein>
<dbReference type="EMBL" id="WBWA01000003">
    <property type="protein sequence ID" value="KAB2666528.1"/>
    <property type="molecule type" value="Genomic_DNA"/>
</dbReference>
<organism evidence="1 2">
    <name type="scientific">Brucella tritici</name>
    <dbReference type="NCBI Taxonomy" id="94626"/>
    <lineage>
        <taxon>Bacteria</taxon>
        <taxon>Pseudomonadati</taxon>
        <taxon>Pseudomonadota</taxon>
        <taxon>Alphaproteobacteria</taxon>
        <taxon>Hyphomicrobiales</taxon>
        <taxon>Brucellaceae</taxon>
        <taxon>Brucella/Ochrobactrum group</taxon>
        <taxon>Brucella</taxon>
    </lineage>
</organism>
<name>A0A833FLK4_9HYPH</name>
<reference evidence="1 2" key="1">
    <citation type="submission" date="2019-09" db="EMBL/GenBank/DDBJ databases">
        <title>Taxonomic organization of the family Brucellaceae based on a phylogenomic approach.</title>
        <authorList>
            <person name="Leclercq S."/>
            <person name="Cloeckaert A."/>
            <person name="Zygmunt M.S."/>
        </authorList>
    </citation>
    <scope>NUCLEOTIDE SEQUENCE [LARGE SCALE GENOMIC DNA]</scope>
    <source>
        <strain evidence="1 2">LMG 18957</strain>
    </source>
</reference>
<dbReference type="AlphaFoldDB" id="A0A833FLK4"/>
<proteinExistence type="predicted"/>
<dbReference type="InterPro" id="IPR014507">
    <property type="entry name" value="Baseplate_assembly_J_pred"/>
</dbReference>
<dbReference type="RefSeq" id="WP_151677310.1">
    <property type="nucleotide sequence ID" value="NZ_WBWA01000003.1"/>
</dbReference>
<dbReference type="PIRSF" id="PIRSF020481">
    <property type="entry name" value="BAP"/>
    <property type="match status" value="1"/>
</dbReference>
<sequence length="317" mass="34240">MTDAASEYFRLIDLSSVPVPDFVEALDYEAIRQAAINDLLQIDPEYSAILESDPAIKVIEVFAYRELILRQRVNDAMRQTTITDAVGSNLDVAAAFFNTKRFDNEGDEQLRRRSQLGIYIAAVGGPLKAYEFQALSAHPNVVDVSIHSPAPGEIAVTVLAYEDVAAEKASPEQLLIGKSLFAQPRDKAIVRILAGASSDVMKTVRTALNEKAVRPMTDGVTVQPPTPRLFSVDAKLVVYPGPDAETVRRASIASLSSYLQSIRKVAYDATLAGLIASLKVGGVQNVILAAPAQDITASFYDLAVCTSAKVTVERVDV</sequence>
<keyword evidence="2" id="KW-1185">Reference proteome</keyword>
<evidence type="ECO:0000313" key="1">
    <source>
        <dbReference type="EMBL" id="KAB2666528.1"/>
    </source>
</evidence>
<dbReference type="Proteomes" id="UP000430843">
    <property type="component" value="Unassembled WGS sequence"/>
</dbReference>
<accession>A0A833FLK4</accession>
<comment type="caution">
    <text evidence="1">The sequence shown here is derived from an EMBL/GenBank/DDBJ whole genome shotgun (WGS) entry which is preliminary data.</text>
</comment>
<evidence type="ECO:0008006" key="3">
    <source>
        <dbReference type="Google" id="ProtNLM"/>
    </source>
</evidence>